<comment type="similarity">
    <text evidence="1">Belongs to the LysR transcriptional regulatory family.</text>
</comment>
<evidence type="ECO:0000313" key="7">
    <source>
        <dbReference type="EMBL" id="SFK75907.1"/>
    </source>
</evidence>
<evidence type="ECO:0000259" key="5">
    <source>
        <dbReference type="PROSITE" id="PS50931"/>
    </source>
</evidence>
<reference evidence="7 9" key="3">
    <citation type="submission" date="2016-10" db="EMBL/GenBank/DDBJ databases">
        <authorList>
            <person name="Varghese N."/>
            <person name="Submissions S."/>
        </authorList>
    </citation>
    <scope>NUCLEOTIDE SEQUENCE [LARGE SCALE GENOMIC DNA]</scope>
    <source>
        <strain evidence="7 9">CGMCC 1.6501</strain>
    </source>
</reference>
<evidence type="ECO:0000313" key="9">
    <source>
        <dbReference type="Proteomes" id="UP000183090"/>
    </source>
</evidence>
<protein>
    <submittedName>
        <fullName evidence="7">DNA-binding transcriptional regulator, LysR family</fullName>
    </submittedName>
</protein>
<keyword evidence="8" id="KW-1185">Reference proteome</keyword>
<dbReference type="GO" id="GO:0003700">
    <property type="term" value="F:DNA-binding transcription factor activity"/>
    <property type="evidence" value="ECO:0007669"/>
    <property type="project" value="InterPro"/>
</dbReference>
<dbReference type="Gene3D" id="3.40.190.10">
    <property type="entry name" value="Periplasmic binding protein-like II"/>
    <property type="match status" value="2"/>
</dbReference>
<dbReference type="Proteomes" id="UP000034029">
    <property type="component" value="Chromosome"/>
</dbReference>
<dbReference type="InterPro" id="IPR036388">
    <property type="entry name" value="WH-like_DNA-bd_sf"/>
</dbReference>
<dbReference type="Gene3D" id="1.10.10.10">
    <property type="entry name" value="Winged helix-like DNA-binding domain superfamily/Winged helix DNA-binding domain"/>
    <property type="match status" value="1"/>
</dbReference>
<dbReference type="OrthoDB" id="9803735at2"/>
<dbReference type="PROSITE" id="PS50931">
    <property type="entry name" value="HTH_LYSR"/>
    <property type="match status" value="1"/>
</dbReference>
<dbReference type="GO" id="GO:0000976">
    <property type="term" value="F:transcription cis-regulatory region binding"/>
    <property type="evidence" value="ECO:0007669"/>
    <property type="project" value="TreeGrafter"/>
</dbReference>
<dbReference type="Proteomes" id="UP000183090">
    <property type="component" value="Unassembled WGS sequence"/>
</dbReference>
<name>A0A0F7D3Q7_9STAP</name>
<evidence type="ECO:0000256" key="4">
    <source>
        <dbReference type="ARBA" id="ARBA00023163"/>
    </source>
</evidence>
<proteinExistence type="inferred from homology"/>
<evidence type="ECO:0000256" key="1">
    <source>
        <dbReference type="ARBA" id="ARBA00009437"/>
    </source>
</evidence>
<dbReference type="PRINTS" id="PR00039">
    <property type="entry name" value="HTHLYSR"/>
</dbReference>
<dbReference type="InterPro" id="IPR000847">
    <property type="entry name" value="LysR_HTH_N"/>
</dbReference>
<reference evidence="8" key="2">
    <citation type="submission" date="2015-04" db="EMBL/GenBank/DDBJ databases">
        <title>Complete genome sequence of Salinicoccus halodurans strain H3B36, isolated from the Qaidam basin of China.</title>
        <authorList>
            <person name="Ma Y."/>
            <person name="Jiang K."/>
            <person name="Xue Y."/>
        </authorList>
    </citation>
    <scope>NUCLEOTIDE SEQUENCE [LARGE SCALE GENOMIC DNA]</scope>
    <source>
        <strain evidence="8">H3B36</strain>
    </source>
</reference>
<dbReference type="PANTHER" id="PTHR30126:SF40">
    <property type="entry name" value="HTH-TYPE TRANSCRIPTIONAL REGULATOR GLTR"/>
    <property type="match status" value="1"/>
</dbReference>
<dbReference type="Pfam" id="PF00126">
    <property type="entry name" value="HTH_1"/>
    <property type="match status" value="1"/>
</dbReference>
<dbReference type="RefSeq" id="WP_046789101.1">
    <property type="nucleotide sequence ID" value="NZ_CP011366.1"/>
</dbReference>
<feature type="domain" description="HTH lysR-type" evidence="5">
    <location>
        <begin position="1"/>
        <end position="58"/>
    </location>
</feature>
<keyword evidence="2" id="KW-0805">Transcription regulation</keyword>
<keyword evidence="4" id="KW-0804">Transcription</keyword>
<dbReference type="Pfam" id="PF03466">
    <property type="entry name" value="LysR_substrate"/>
    <property type="match status" value="1"/>
</dbReference>
<evidence type="ECO:0000313" key="8">
    <source>
        <dbReference type="Proteomes" id="UP000034029"/>
    </source>
</evidence>
<sequence length="304" mass="33716">MNIENLEAFVFVNHFGSINKASKALFLSQPSVTSRIKSLERELDAELFERTGRRLRLTDTGAGFLPFAENIVDTLKKGKAYLQSSKSENHFTIGSSGLISFYLIPRILPMLKQNFPELNIKIVTAPSEEVSRMVAAGEVDVGFASNISNPRLSTLKVAESPIKLIVPAGHEFTGGNVDAERLAENTIVFFACGSLDWTMVHNLFLNLEAQPDIKYEVDSMETAKGIILNKAAIGFLPELSVHREIEEGSLYGLDIPELSNVSLKTDMIYRNDTFLSWMDGFVGIVKQAAEIRPKSDVLIDPLYK</sequence>
<dbReference type="PANTHER" id="PTHR30126">
    <property type="entry name" value="HTH-TYPE TRANSCRIPTIONAL REGULATOR"/>
    <property type="match status" value="1"/>
</dbReference>
<organism evidence="7 9">
    <name type="scientific">Salinicoccus halodurans</name>
    <dbReference type="NCBI Taxonomy" id="407035"/>
    <lineage>
        <taxon>Bacteria</taxon>
        <taxon>Bacillati</taxon>
        <taxon>Bacillota</taxon>
        <taxon>Bacilli</taxon>
        <taxon>Bacillales</taxon>
        <taxon>Staphylococcaceae</taxon>
        <taxon>Salinicoccus</taxon>
    </lineage>
</organism>
<evidence type="ECO:0000256" key="2">
    <source>
        <dbReference type="ARBA" id="ARBA00023015"/>
    </source>
</evidence>
<dbReference type="SUPFAM" id="SSF53850">
    <property type="entry name" value="Periplasmic binding protein-like II"/>
    <property type="match status" value="1"/>
</dbReference>
<dbReference type="InterPro" id="IPR005119">
    <property type="entry name" value="LysR_subst-bd"/>
</dbReference>
<dbReference type="KEGG" id="shv:AAT16_00910"/>
<reference evidence="6 8" key="1">
    <citation type="journal article" date="2015" name="Int. J. Syst. Evol. Microbiol.">
        <title>Complete genome sequence of Salinicoccus halodurans H3B36, isolated from the Qaidam Basin in China.</title>
        <authorList>
            <person name="Jiang K."/>
            <person name="Xue Y."/>
            <person name="Ma Y."/>
        </authorList>
    </citation>
    <scope>NUCLEOTIDE SEQUENCE [LARGE SCALE GENOMIC DNA]</scope>
    <source>
        <strain evidence="6 8">H3B36</strain>
    </source>
</reference>
<dbReference type="AlphaFoldDB" id="A0A0F7D3Q7"/>
<accession>A0A0F7D3Q7</accession>
<gene>
    <name evidence="6" type="ORF">AAT16_00910</name>
    <name evidence="7" type="ORF">SAMN05216235_1552</name>
</gene>
<evidence type="ECO:0000256" key="3">
    <source>
        <dbReference type="ARBA" id="ARBA00023125"/>
    </source>
</evidence>
<keyword evidence="3 7" id="KW-0238">DNA-binding</keyword>
<dbReference type="CDD" id="cd05466">
    <property type="entry name" value="PBP2_LTTR_substrate"/>
    <property type="match status" value="1"/>
</dbReference>
<dbReference type="EMBL" id="CP011366">
    <property type="protein sequence ID" value="AKG72905.1"/>
    <property type="molecule type" value="Genomic_DNA"/>
</dbReference>
<dbReference type="EMBL" id="FOTB01000003">
    <property type="protein sequence ID" value="SFK75907.1"/>
    <property type="molecule type" value="Genomic_DNA"/>
</dbReference>
<dbReference type="InterPro" id="IPR036390">
    <property type="entry name" value="WH_DNA-bd_sf"/>
</dbReference>
<dbReference type="SUPFAM" id="SSF46785">
    <property type="entry name" value="Winged helix' DNA-binding domain"/>
    <property type="match status" value="1"/>
</dbReference>
<evidence type="ECO:0000313" key="6">
    <source>
        <dbReference type="EMBL" id="AKG72905.1"/>
    </source>
</evidence>